<dbReference type="Proteomes" id="UP000037210">
    <property type="component" value="Unassembled WGS sequence"/>
</dbReference>
<organism evidence="1 2">
    <name type="scientific">miscellaneous Crenarchaeota group-15 archaeon DG-45</name>
    <dbReference type="NCBI Taxonomy" id="1685127"/>
    <lineage>
        <taxon>Archaea</taxon>
        <taxon>Candidatus Bathyarchaeota</taxon>
        <taxon>MCG-15</taxon>
    </lineage>
</organism>
<gene>
    <name evidence="1" type="ORF">AC482_04265</name>
</gene>
<evidence type="ECO:0000313" key="2">
    <source>
        <dbReference type="Proteomes" id="UP000037210"/>
    </source>
</evidence>
<dbReference type="AlphaFoldDB" id="A0A0M0BPL5"/>
<sequence length="100" mass="10669">MSLIFGIYASLVGIAVVFATLLAVATASEGVRRLLGGRAETPSNGPRKRRRAAAMAAVYSYMGLEEPEYPGVRLQVGESRWSDAARVEALRIGEAISDEA</sequence>
<reference evidence="1 2" key="1">
    <citation type="submission" date="2015-06" db="EMBL/GenBank/DDBJ databases">
        <title>New insights into the roles of widespread benthic archaea in carbon and nitrogen cycling.</title>
        <authorList>
            <person name="Lazar C.S."/>
            <person name="Baker B.J."/>
            <person name="Seitz K.W."/>
            <person name="Hyde A.S."/>
            <person name="Dick G.J."/>
            <person name="Hinrichs K.-U."/>
            <person name="Teske A.P."/>
        </authorList>
    </citation>
    <scope>NUCLEOTIDE SEQUENCE [LARGE SCALE GENOMIC DNA]</scope>
    <source>
        <strain evidence="1">DG-45</strain>
    </source>
</reference>
<evidence type="ECO:0000313" key="1">
    <source>
        <dbReference type="EMBL" id="KON30310.1"/>
    </source>
</evidence>
<accession>A0A0M0BPL5</accession>
<protein>
    <submittedName>
        <fullName evidence="1">Uncharacterized protein</fullName>
    </submittedName>
</protein>
<comment type="caution">
    <text evidence="1">The sequence shown here is derived from an EMBL/GenBank/DDBJ whole genome shotgun (WGS) entry which is preliminary data.</text>
</comment>
<name>A0A0M0BPL5_9ARCH</name>
<proteinExistence type="predicted"/>
<dbReference type="EMBL" id="LFWZ01000035">
    <property type="protein sequence ID" value="KON30310.1"/>
    <property type="molecule type" value="Genomic_DNA"/>
</dbReference>